<comment type="caution">
    <text evidence="1">The sequence shown here is derived from an EMBL/GenBank/DDBJ whole genome shotgun (WGS) entry which is preliminary data.</text>
</comment>
<dbReference type="Proteomes" id="UP001304769">
    <property type="component" value="Unassembled WGS sequence"/>
</dbReference>
<keyword evidence="2" id="KW-1185">Reference proteome</keyword>
<dbReference type="InterPro" id="IPR011335">
    <property type="entry name" value="Restrct_endonuc-II-like"/>
</dbReference>
<dbReference type="SUPFAM" id="SSF52980">
    <property type="entry name" value="Restriction endonuclease-like"/>
    <property type="match status" value="1"/>
</dbReference>
<evidence type="ECO:0008006" key="3">
    <source>
        <dbReference type="Google" id="ProtNLM"/>
    </source>
</evidence>
<protein>
    <recommendedName>
        <fullName evidence="3">DUF559 domain-containing protein</fullName>
    </recommendedName>
</protein>
<evidence type="ECO:0000313" key="2">
    <source>
        <dbReference type="Proteomes" id="UP001304769"/>
    </source>
</evidence>
<dbReference type="Gene3D" id="3.40.960.10">
    <property type="entry name" value="VSR Endonuclease"/>
    <property type="match status" value="1"/>
</dbReference>
<organism evidence="1 2">
    <name type="scientific">Sinomonas terricola</name>
    <dbReference type="NCBI Taxonomy" id="3110330"/>
    <lineage>
        <taxon>Bacteria</taxon>
        <taxon>Bacillati</taxon>
        <taxon>Actinomycetota</taxon>
        <taxon>Actinomycetes</taxon>
        <taxon>Micrococcales</taxon>
        <taxon>Micrococcaceae</taxon>
        <taxon>Sinomonas</taxon>
    </lineage>
</organism>
<evidence type="ECO:0000313" key="1">
    <source>
        <dbReference type="EMBL" id="MEA5454992.1"/>
    </source>
</evidence>
<dbReference type="EMBL" id="JAYGGQ010000006">
    <property type="protein sequence ID" value="MEA5454992.1"/>
    <property type="molecule type" value="Genomic_DNA"/>
</dbReference>
<gene>
    <name evidence="1" type="ORF">SPF06_09700</name>
</gene>
<reference evidence="1 2" key="1">
    <citation type="submission" date="2023-12" db="EMBL/GenBank/DDBJ databases">
        <title>Sinomonas terricola sp. nov, isolated from litchi orchard soil in Guangdong, PR China.</title>
        <authorList>
            <person name="Jiaxin W."/>
            <person name="Yang Z."/>
            <person name="Honghui Z."/>
        </authorList>
    </citation>
    <scope>NUCLEOTIDE SEQUENCE [LARGE SCALE GENOMIC DNA]</scope>
    <source>
        <strain evidence="1 2">JGH33</strain>
    </source>
</reference>
<sequence>MSARVRPFVEVNVQCAASHWTAAALFGLPDLSRGRAEGYHVIRPEGAAHLVRPHIVVHRAKLSADEVTAVEGMWVTTPARTWLDLAEMLPVDDIVVMGDACVRVPYLELEGRSEPYATIEELRSVVDRHKGKRGIRKARLALELIRIGADSPPETRLRLACMEAELPEPQLNLQIATPDGRRGPKPDIAFVEFRVGVEYEGEHHGSQDQVVRDITRSELYAEAGWLEVRISKRHMANDAKSAVAKVRTALAQRGWRPGRKTTAP</sequence>
<accession>A0ABU5T632</accession>
<proteinExistence type="predicted"/>
<name>A0ABU5T632_9MICC</name>
<dbReference type="RefSeq" id="WP_323278848.1">
    <property type="nucleotide sequence ID" value="NZ_JAYGGQ010000006.1"/>
</dbReference>